<gene>
    <name evidence="1" type="ORF">LCGC14_2139940</name>
</gene>
<reference evidence="1" key="1">
    <citation type="journal article" date="2015" name="Nature">
        <title>Complex archaea that bridge the gap between prokaryotes and eukaryotes.</title>
        <authorList>
            <person name="Spang A."/>
            <person name="Saw J.H."/>
            <person name="Jorgensen S.L."/>
            <person name="Zaremba-Niedzwiedzka K."/>
            <person name="Martijn J."/>
            <person name="Lind A.E."/>
            <person name="van Eijk R."/>
            <person name="Schleper C."/>
            <person name="Guy L."/>
            <person name="Ettema T.J."/>
        </authorList>
    </citation>
    <scope>NUCLEOTIDE SEQUENCE</scope>
</reference>
<comment type="caution">
    <text evidence="1">The sequence shown here is derived from an EMBL/GenBank/DDBJ whole genome shotgun (WGS) entry which is preliminary data.</text>
</comment>
<feature type="non-terminal residue" evidence="1">
    <location>
        <position position="1"/>
    </location>
</feature>
<protein>
    <submittedName>
        <fullName evidence="1">Uncharacterized protein</fullName>
    </submittedName>
</protein>
<dbReference type="EMBL" id="LAZR01027040">
    <property type="protein sequence ID" value="KKL66945.1"/>
    <property type="molecule type" value="Genomic_DNA"/>
</dbReference>
<sequence>TISKAIAYLSADVLTEDYLMFGETSEADPTNLTDGKIAYTVERFDKIPDVRNLSFQRKAYM</sequence>
<dbReference type="AlphaFoldDB" id="A0A0F9GBV3"/>
<name>A0A0F9GBV3_9ZZZZ</name>
<evidence type="ECO:0000313" key="1">
    <source>
        <dbReference type="EMBL" id="KKL66945.1"/>
    </source>
</evidence>
<proteinExistence type="predicted"/>
<organism evidence="1">
    <name type="scientific">marine sediment metagenome</name>
    <dbReference type="NCBI Taxonomy" id="412755"/>
    <lineage>
        <taxon>unclassified sequences</taxon>
        <taxon>metagenomes</taxon>
        <taxon>ecological metagenomes</taxon>
    </lineage>
</organism>
<accession>A0A0F9GBV3</accession>